<evidence type="ECO:0000256" key="3">
    <source>
        <dbReference type="ARBA" id="ARBA00022692"/>
    </source>
</evidence>
<dbReference type="GO" id="GO:0005886">
    <property type="term" value="C:plasma membrane"/>
    <property type="evidence" value="ECO:0007669"/>
    <property type="project" value="UniProtKB-SubCell"/>
</dbReference>
<feature type="transmembrane region" description="Helical" evidence="6">
    <location>
        <begin position="156"/>
        <end position="176"/>
    </location>
</feature>
<keyword evidence="4 6" id="KW-1133">Transmembrane helix</keyword>
<name>A0A3E0VZL5_9MICO</name>
<feature type="domain" description="Type II secretion system protein GspF" evidence="7">
    <location>
        <begin position="233"/>
        <end position="298"/>
    </location>
</feature>
<evidence type="ECO:0000256" key="2">
    <source>
        <dbReference type="ARBA" id="ARBA00022475"/>
    </source>
</evidence>
<keyword evidence="2" id="KW-1003">Cell membrane</keyword>
<evidence type="ECO:0000313" key="9">
    <source>
        <dbReference type="Proteomes" id="UP000256709"/>
    </source>
</evidence>
<evidence type="ECO:0000256" key="5">
    <source>
        <dbReference type="ARBA" id="ARBA00023136"/>
    </source>
</evidence>
<dbReference type="PANTHER" id="PTHR35007:SF4">
    <property type="entry name" value="CONSERVED TRANSMEMBRANE PROTEIN-RELATED"/>
    <property type="match status" value="1"/>
</dbReference>
<proteinExistence type="predicted"/>
<accession>A0A3E0VZL5</accession>
<keyword evidence="5 6" id="KW-0472">Membrane</keyword>
<comment type="caution">
    <text evidence="8">The sequence shown here is derived from an EMBL/GenBank/DDBJ whole genome shotgun (WGS) entry which is preliminary data.</text>
</comment>
<evidence type="ECO:0000256" key="4">
    <source>
        <dbReference type="ARBA" id="ARBA00022989"/>
    </source>
</evidence>
<sequence length="313" mass="32204">MAAVVQRLAVLLEAGVAPPSAWGYLVADAGSSHSRPAPDRAKRGERHAMVVETIARAVARGVPADSAIAAAARATDSRTAQAWLAVAAVWQVAAVSGAPIAPCLREVASALREIGDNQRSIEVALAAPVATARLMGVLPLVALGLGALLGFDSLRILTTTVPGQVCLVAGVGLLAISRAWNAQLVRVASARPVVTGLAAELTAVAMSGGVSVDHAQQNAGESLQAHRLLEPGGMTAVGQVIELSRRAGVPAAELLRSEARHQRREALARSQKVSARLSVRLMIPLGLCVLPAFMLLGVAPLLLAVVTSTFGSW</sequence>
<evidence type="ECO:0000256" key="6">
    <source>
        <dbReference type="SAM" id="Phobius"/>
    </source>
</evidence>
<dbReference type="Proteomes" id="UP000256709">
    <property type="component" value="Unassembled WGS sequence"/>
</dbReference>
<gene>
    <name evidence="8" type="ORF">B7R21_03875</name>
</gene>
<dbReference type="InterPro" id="IPR018076">
    <property type="entry name" value="T2SS_GspF_dom"/>
</dbReference>
<comment type="subcellular location">
    <subcellularLocation>
        <location evidence="1">Cell membrane</location>
        <topology evidence="1">Multi-pass membrane protein</topology>
    </subcellularLocation>
</comment>
<feature type="transmembrane region" description="Helical" evidence="6">
    <location>
        <begin position="125"/>
        <end position="150"/>
    </location>
</feature>
<feature type="transmembrane region" description="Helical" evidence="6">
    <location>
        <begin position="281"/>
        <end position="306"/>
    </location>
</feature>
<reference evidence="8 9" key="1">
    <citation type="submission" date="2017-04" db="EMBL/GenBank/DDBJ databases">
        <title>Comparative genome analysis of Subtercola boreus.</title>
        <authorList>
            <person name="Cho Y.-J."/>
            <person name="Cho A."/>
            <person name="Kim O.-S."/>
            <person name="Lee J.-I."/>
        </authorList>
    </citation>
    <scope>NUCLEOTIDE SEQUENCE [LARGE SCALE GENOMIC DNA]</scope>
    <source>
        <strain evidence="8 9">P27444</strain>
    </source>
</reference>
<evidence type="ECO:0000313" key="8">
    <source>
        <dbReference type="EMBL" id="RFA15180.1"/>
    </source>
</evidence>
<evidence type="ECO:0000259" key="7">
    <source>
        <dbReference type="Pfam" id="PF00482"/>
    </source>
</evidence>
<keyword evidence="3 6" id="KW-0812">Transmembrane</keyword>
<evidence type="ECO:0000256" key="1">
    <source>
        <dbReference type="ARBA" id="ARBA00004651"/>
    </source>
</evidence>
<dbReference type="Pfam" id="PF00482">
    <property type="entry name" value="T2SSF"/>
    <property type="match status" value="1"/>
</dbReference>
<organism evidence="8 9">
    <name type="scientific">Subtercola boreus</name>
    <dbReference type="NCBI Taxonomy" id="120213"/>
    <lineage>
        <taxon>Bacteria</taxon>
        <taxon>Bacillati</taxon>
        <taxon>Actinomycetota</taxon>
        <taxon>Actinomycetes</taxon>
        <taxon>Micrococcales</taxon>
        <taxon>Microbacteriaceae</taxon>
        <taxon>Subtercola</taxon>
    </lineage>
</organism>
<dbReference type="PANTHER" id="PTHR35007">
    <property type="entry name" value="INTEGRAL MEMBRANE PROTEIN-RELATED"/>
    <property type="match status" value="1"/>
</dbReference>
<dbReference type="AlphaFoldDB" id="A0A3E0VZL5"/>
<dbReference type="EMBL" id="NBXA01000007">
    <property type="protein sequence ID" value="RFA15180.1"/>
    <property type="molecule type" value="Genomic_DNA"/>
</dbReference>
<protein>
    <recommendedName>
        <fullName evidence="7">Type II secretion system protein GspF domain-containing protein</fullName>
    </recommendedName>
</protein>